<sequence>MQIFNKYKEKYGYAIIPLLSTFLLNDLVYWGGMAIAGNRYHFDLTTNLDRRIPFVPGFVYIYLICYLFWIVNYVLAAGNGKDYFYRYLSADLTARLICFLFFVFFPTTNTRPELVGNSLSVHLLGWLYSIDKPANLLPSIHCMNSWFCYIAVRGRKDIPRWYRIFSFVFAWLIGLSTVFIRQHVVLDIAAGFLLAELMWQFFGKTKYYKNVRQFYEKINGKIREKLLK</sequence>
<comment type="caution">
    <text evidence="3">The sequence shown here is derived from an EMBL/GenBank/DDBJ whole genome shotgun (WGS) entry which is preliminary data.</text>
</comment>
<gene>
    <name evidence="3" type="ORF">LKD71_03280</name>
</gene>
<evidence type="ECO:0000259" key="2">
    <source>
        <dbReference type="Pfam" id="PF01569"/>
    </source>
</evidence>
<dbReference type="InterPro" id="IPR000326">
    <property type="entry name" value="PAP2/HPO"/>
</dbReference>
<proteinExistence type="predicted"/>
<dbReference type="Proteomes" id="UP001197875">
    <property type="component" value="Unassembled WGS sequence"/>
</dbReference>
<keyword evidence="4" id="KW-1185">Reference proteome</keyword>
<dbReference type="Gene3D" id="1.20.144.10">
    <property type="entry name" value="Phosphatidic acid phosphatase type 2/haloperoxidase"/>
    <property type="match status" value="1"/>
</dbReference>
<feature type="transmembrane region" description="Helical" evidence="1">
    <location>
        <begin position="12"/>
        <end position="32"/>
    </location>
</feature>
<evidence type="ECO:0000313" key="3">
    <source>
        <dbReference type="EMBL" id="MCC2188853.1"/>
    </source>
</evidence>
<dbReference type="RefSeq" id="WP_178046113.1">
    <property type="nucleotide sequence ID" value="NZ_JAJEPR010000004.1"/>
</dbReference>
<name>A0AAE3DQX2_9FIRM</name>
<dbReference type="Pfam" id="PF01569">
    <property type="entry name" value="PAP2"/>
    <property type="match status" value="1"/>
</dbReference>
<dbReference type="AlphaFoldDB" id="A0AAE3DQX2"/>
<feature type="transmembrane region" description="Helical" evidence="1">
    <location>
        <begin position="161"/>
        <end position="179"/>
    </location>
</feature>
<accession>A0AAE3DQX2</accession>
<keyword evidence="1" id="KW-0472">Membrane</keyword>
<reference evidence="3 4" key="1">
    <citation type="submission" date="2021-10" db="EMBL/GenBank/DDBJ databases">
        <title>Anaerobic single-cell dispensing facilitates the cultivation of human gut bacteria.</title>
        <authorList>
            <person name="Afrizal A."/>
        </authorList>
    </citation>
    <scope>NUCLEOTIDE SEQUENCE [LARGE SCALE GENOMIC DNA]</scope>
    <source>
        <strain evidence="3 4">CLA-AA-H277</strain>
    </source>
</reference>
<evidence type="ECO:0000256" key="1">
    <source>
        <dbReference type="SAM" id="Phobius"/>
    </source>
</evidence>
<feature type="domain" description="Phosphatidic acid phosphatase type 2/haloperoxidase" evidence="2">
    <location>
        <begin position="135"/>
        <end position="202"/>
    </location>
</feature>
<evidence type="ECO:0000313" key="4">
    <source>
        <dbReference type="Proteomes" id="UP001197875"/>
    </source>
</evidence>
<organism evidence="3 4">
    <name type="scientific">Fusicatenibacter faecihominis</name>
    <dbReference type="NCBI Taxonomy" id="2881276"/>
    <lineage>
        <taxon>Bacteria</taxon>
        <taxon>Bacillati</taxon>
        <taxon>Bacillota</taxon>
        <taxon>Clostridia</taxon>
        <taxon>Lachnospirales</taxon>
        <taxon>Lachnospiraceae</taxon>
        <taxon>Fusicatenibacter</taxon>
    </lineage>
</organism>
<feature type="transmembrane region" description="Helical" evidence="1">
    <location>
        <begin position="185"/>
        <end position="202"/>
    </location>
</feature>
<keyword evidence="1" id="KW-1133">Transmembrane helix</keyword>
<protein>
    <submittedName>
        <fullName evidence="3">Phosphatase PAP2 family protein</fullName>
    </submittedName>
</protein>
<dbReference type="SUPFAM" id="SSF48317">
    <property type="entry name" value="Acid phosphatase/Vanadium-dependent haloperoxidase"/>
    <property type="match status" value="1"/>
</dbReference>
<dbReference type="EMBL" id="JAJEPR010000004">
    <property type="protein sequence ID" value="MCC2188853.1"/>
    <property type="molecule type" value="Genomic_DNA"/>
</dbReference>
<keyword evidence="1" id="KW-0812">Transmembrane</keyword>
<dbReference type="InterPro" id="IPR036938">
    <property type="entry name" value="PAP2/HPO_sf"/>
</dbReference>
<feature type="transmembrane region" description="Helical" evidence="1">
    <location>
        <begin position="52"/>
        <end position="75"/>
    </location>
</feature>